<gene>
    <name evidence="3" type="ORF">DICPUDRAFT_94420</name>
</gene>
<dbReference type="FunFam" id="3.40.50.880:FF:000166">
    <property type="entry name" value="Predicted protein"/>
    <property type="match status" value="1"/>
</dbReference>
<evidence type="ECO:0008006" key="5">
    <source>
        <dbReference type="Google" id="ProtNLM"/>
    </source>
</evidence>
<dbReference type="PANTHER" id="PTHR11315">
    <property type="entry name" value="PROTEASE FAMILY C26 GAMMA-GLUTAMYL HYDROLASE"/>
    <property type="match status" value="1"/>
</dbReference>
<organism evidence="3 4">
    <name type="scientific">Dictyostelium purpureum</name>
    <name type="common">Slime mold</name>
    <dbReference type="NCBI Taxonomy" id="5786"/>
    <lineage>
        <taxon>Eukaryota</taxon>
        <taxon>Amoebozoa</taxon>
        <taxon>Evosea</taxon>
        <taxon>Eumycetozoa</taxon>
        <taxon>Dictyostelia</taxon>
        <taxon>Dictyosteliales</taxon>
        <taxon>Dictyosteliaceae</taxon>
        <taxon>Dictyostelium</taxon>
    </lineage>
</organism>
<comment type="caution">
    <text evidence="2">Lacks conserved residue(s) required for the propagation of feature annotation.</text>
</comment>
<dbReference type="PANTHER" id="PTHR11315:SF0">
    <property type="entry name" value="FOLATE GAMMA-GLUTAMYL HYDROLASE"/>
    <property type="match status" value="1"/>
</dbReference>
<proteinExistence type="predicted"/>
<sequence length="131" mass="15800">MNNHRMGLSVETFNNFTSLHQFFDILSLNDDKSGNTFISVIESKEYPIYAVMFHPEKPLFEWYEKEDINHSTNSIKFSQYCSNFFINECKKSSHSFSDQDFEYNSLIYNYIPKRFKNIKTYQQLYFFNQTI</sequence>
<reference evidence="4" key="1">
    <citation type="journal article" date="2011" name="Genome Biol.">
        <title>Comparative genomics of the social amoebae Dictyostelium discoideum and Dictyostelium purpureum.</title>
        <authorList>
            <consortium name="US DOE Joint Genome Institute (JGI-PGF)"/>
            <person name="Sucgang R."/>
            <person name="Kuo A."/>
            <person name="Tian X."/>
            <person name="Salerno W."/>
            <person name="Parikh A."/>
            <person name="Feasley C.L."/>
            <person name="Dalin E."/>
            <person name="Tu H."/>
            <person name="Huang E."/>
            <person name="Barry K."/>
            <person name="Lindquist E."/>
            <person name="Shapiro H."/>
            <person name="Bruce D."/>
            <person name="Schmutz J."/>
            <person name="Salamov A."/>
            <person name="Fey P."/>
            <person name="Gaudet P."/>
            <person name="Anjard C."/>
            <person name="Babu M.M."/>
            <person name="Basu S."/>
            <person name="Bushmanova Y."/>
            <person name="van der Wel H."/>
            <person name="Katoh-Kurasawa M."/>
            <person name="Dinh C."/>
            <person name="Coutinho P.M."/>
            <person name="Saito T."/>
            <person name="Elias M."/>
            <person name="Schaap P."/>
            <person name="Kay R.R."/>
            <person name="Henrissat B."/>
            <person name="Eichinger L."/>
            <person name="Rivero F."/>
            <person name="Putnam N.H."/>
            <person name="West C.M."/>
            <person name="Loomis W.F."/>
            <person name="Chisholm R.L."/>
            <person name="Shaulsky G."/>
            <person name="Strassmann J.E."/>
            <person name="Queller D.C."/>
            <person name="Kuspa A."/>
            <person name="Grigoriev I.V."/>
        </authorList>
    </citation>
    <scope>NUCLEOTIDE SEQUENCE [LARGE SCALE GENOMIC DNA]</scope>
    <source>
        <strain evidence="4">QSDP1</strain>
    </source>
</reference>
<dbReference type="RefSeq" id="XP_003287504.1">
    <property type="nucleotide sequence ID" value="XM_003287456.1"/>
</dbReference>
<dbReference type="KEGG" id="dpp:DICPUDRAFT_94420"/>
<evidence type="ECO:0000313" key="3">
    <source>
        <dbReference type="EMBL" id="EGC35931.1"/>
    </source>
</evidence>
<evidence type="ECO:0000256" key="1">
    <source>
        <dbReference type="PIRSR" id="PIRSR615527-1"/>
    </source>
</evidence>
<protein>
    <recommendedName>
        <fullName evidence="5">Folate gamma-glutamyl hydrolase</fullName>
    </recommendedName>
</protein>
<dbReference type="GO" id="GO:0008242">
    <property type="term" value="F:omega peptidase activity"/>
    <property type="evidence" value="ECO:0007669"/>
    <property type="project" value="InterPro"/>
</dbReference>
<dbReference type="VEuPathDB" id="AmoebaDB:DICPUDRAFT_94420"/>
<dbReference type="OMA" id="ARENCHD"/>
<dbReference type="InterPro" id="IPR029062">
    <property type="entry name" value="Class_I_gatase-like"/>
</dbReference>
<accession>F0ZJB0</accession>
<dbReference type="MEROPS" id="C26.001"/>
<dbReference type="PROSITE" id="PS51275">
    <property type="entry name" value="PEPTIDASE_C26_GGH"/>
    <property type="match status" value="1"/>
</dbReference>
<evidence type="ECO:0000256" key="2">
    <source>
        <dbReference type="PROSITE-ProRule" id="PRU00607"/>
    </source>
</evidence>
<dbReference type="eggNOG" id="KOG1559">
    <property type="taxonomic scope" value="Eukaryota"/>
</dbReference>
<dbReference type="InParanoid" id="F0ZJB0"/>
<keyword evidence="4" id="KW-1185">Reference proteome</keyword>
<dbReference type="AlphaFoldDB" id="F0ZJB0"/>
<dbReference type="Gene3D" id="3.40.50.880">
    <property type="match status" value="1"/>
</dbReference>
<dbReference type="Proteomes" id="UP000001064">
    <property type="component" value="Unassembled WGS sequence"/>
</dbReference>
<evidence type="ECO:0000313" key="4">
    <source>
        <dbReference type="Proteomes" id="UP000001064"/>
    </source>
</evidence>
<name>F0ZJB0_DICPU</name>
<dbReference type="EMBL" id="GL871042">
    <property type="protein sequence ID" value="EGC35931.1"/>
    <property type="molecule type" value="Genomic_DNA"/>
</dbReference>
<feature type="active site" description="Proton donor" evidence="1">
    <location>
        <position position="54"/>
    </location>
</feature>
<dbReference type="OrthoDB" id="64220at2759"/>
<dbReference type="SUPFAM" id="SSF52317">
    <property type="entry name" value="Class I glutamine amidotransferase-like"/>
    <property type="match status" value="1"/>
</dbReference>
<dbReference type="GeneID" id="10500505"/>
<dbReference type="InterPro" id="IPR015527">
    <property type="entry name" value="Pept_C26_g-glut_hydrolase"/>
</dbReference>